<sequence length="648" mass="73619">MSTSSIIDVPKKAGDKDQLGIDAYKNGLTGFINTAQTPLTIAIQGEWGSGKTSLMNAIRHDLCENENGFYGIWINTWEYSLLTDEYNTMTNIIQGIISSVIQVLEKDKNQNLEDLKKKAVGFFKAAARSAAKMGANAATAGIAGDATDAFFEASDKQSSLRELHMELQKQINQSIESNEKAKGFLFFIDDLDRINPPVAVQILELLKNIFDLENCIFMLAIDYDVVVKGLEPKFGKKTPENEREFRSFFEKIIQLPFTMPIGQYRVEDLIIDNLKQLHYFNEGELTDDISNTIVDISNLTVGSNPRAIKRLLNSLSLVRSIMLAVEKDSKPTAFEQLINIGVFSIQIAYPLLSRVLERYPDFTAWNDEVVETFKLQAIDADLKEKLSKNEYFDEEWEQILYQLCQRENFLSNRAMQISRLFNTLKSIIEHNASNGTNDSNDVSLLDVMTNAIQVASVTSYDAANEEPKAKEIHKSGFLKGLRTRIKDTLIQQAASKNITILYEQKAVKSNLTFLVQKGEHRYRLDFSVHTSAKEYRIQVRYGSWYFVKAIHSDFQKNLEEPEAKGINAKARFEGMLFKMEELNKELPENYELNHYVLTNDKHNTVVATMNVKTPNAWGFIKEEQELEVYLDKLIKFLGAVEDIKIGGS</sequence>
<dbReference type="AlphaFoldDB" id="A0A3D9MY94"/>
<dbReference type="OrthoDB" id="88903at2"/>
<organism evidence="2 3">
    <name type="scientific">Winogradskyella pacifica</name>
    <dbReference type="NCBI Taxonomy" id="664642"/>
    <lineage>
        <taxon>Bacteria</taxon>
        <taxon>Pseudomonadati</taxon>
        <taxon>Bacteroidota</taxon>
        <taxon>Flavobacteriia</taxon>
        <taxon>Flavobacteriales</taxon>
        <taxon>Flavobacteriaceae</taxon>
        <taxon>Winogradskyella</taxon>
    </lineage>
</organism>
<dbReference type="InterPro" id="IPR011646">
    <property type="entry name" value="KAP_P-loop"/>
</dbReference>
<dbReference type="RefSeq" id="WP_115809450.1">
    <property type="nucleotide sequence ID" value="NZ_QREI01000003.1"/>
</dbReference>
<name>A0A3D9MY94_9FLAO</name>
<evidence type="ECO:0000313" key="2">
    <source>
        <dbReference type="EMBL" id="REE25020.1"/>
    </source>
</evidence>
<dbReference type="Gene3D" id="3.40.50.300">
    <property type="entry name" value="P-loop containing nucleotide triphosphate hydrolases"/>
    <property type="match status" value="1"/>
</dbReference>
<evidence type="ECO:0000313" key="3">
    <source>
        <dbReference type="Proteomes" id="UP000256919"/>
    </source>
</evidence>
<dbReference type="InterPro" id="IPR052754">
    <property type="entry name" value="NTPase_KAP_P-loop"/>
</dbReference>
<dbReference type="EMBL" id="QREI01000003">
    <property type="protein sequence ID" value="REE25020.1"/>
    <property type="molecule type" value="Genomic_DNA"/>
</dbReference>
<reference evidence="2 3" key="1">
    <citation type="submission" date="2018-07" db="EMBL/GenBank/DDBJ databases">
        <title>Genomic Encyclopedia of Type Strains, Phase III (KMG-III): the genomes of soil and plant-associated and newly described type strains.</title>
        <authorList>
            <person name="Whitman W."/>
        </authorList>
    </citation>
    <scope>NUCLEOTIDE SEQUENCE [LARGE SCALE GENOMIC DNA]</scope>
    <source>
        <strain evidence="2 3">CECT 7948</strain>
    </source>
</reference>
<keyword evidence="3" id="KW-1185">Reference proteome</keyword>
<dbReference type="Pfam" id="PF07693">
    <property type="entry name" value="KAP_NTPase"/>
    <property type="match status" value="1"/>
</dbReference>
<accession>A0A3D9MY94</accession>
<comment type="caution">
    <text evidence="2">The sequence shown here is derived from an EMBL/GenBank/DDBJ whole genome shotgun (WGS) entry which is preliminary data.</text>
</comment>
<protein>
    <submittedName>
        <fullName evidence="2">Putative KAP-like P-loop ATPase</fullName>
    </submittedName>
</protein>
<dbReference type="Proteomes" id="UP000256919">
    <property type="component" value="Unassembled WGS sequence"/>
</dbReference>
<feature type="domain" description="KAP NTPase" evidence="1">
    <location>
        <begin position="26"/>
        <end position="322"/>
    </location>
</feature>
<gene>
    <name evidence="2" type="ORF">DFQ09_103327</name>
</gene>
<dbReference type="InterPro" id="IPR027417">
    <property type="entry name" value="P-loop_NTPase"/>
</dbReference>
<dbReference type="PANTHER" id="PTHR22674">
    <property type="entry name" value="NTPASE, KAP FAMILY P-LOOP DOMAIN-CONTAINING 1"/>
    <property type="match status" value="1"/>
</dbReference>
<dbReference type="SUPFAM" id="SSF52540">
    <property type="entry name" value="P-loop containing nucleoside triphosphate hydrolases"/>
    <property type="match status" value="1"/>
</dbReference>
<evidence type="ECO:0000259" key="1">
    <source>
        <dbReference type="Pfam" id="PF07693"/>
    </source>
</evidence>
<dbReference type="PANTHER" id="PTHR22674:SF6">
    <property type="entry name" value="NTPASE KAP FAMILY P-LOOP DOMAIN-CONTAINING PROTEIN 1"/>
    <property type="match status" value="1"/>
</dbReference>
<proteinExistence type="predicted"/>